<name>A0A8S5TI77_9CAUD</name>
<accession>A0A8S5TI77</accession>
<dbReference type="EMBL" id="BK032827">
    <property type="protein sequence ID" value="DAF62739.1"/>
    <property type="molecule type" value="Genomic_DNA"/>
</dbReference>
<organism evidence="1">
    <name type="scientific">Myoviridae sp. ctMnh10</name>
    <dbReference type="NCBI Taxonomy" id="2827682"/>
    <lineage>
        <taxon>Viruses</taxon>
        <taxon>Duplodnaviria</taxon>
        <taxon>Heunggongvirae</taxon>
        <taxon>Uroviricota</taxon>
        <taxon>Caudoviricetes</taxon>
    </lineage>
</organism>
<proteinExistence type="predicted"/>
<evidence type="ECO:0000313" key="1">
    <source>
        <dbReference type="EMBL" id="DAF62739.1"/>
    </source>
</evidence>
<protein>
    <submittedName>
        <fullName evidence="1">Uncharacterized protein</fullName>
    </submittedName>
</protein>
<sequence length="84" mass="9916">MKQQPTNKELLEIVAILAELSLQIVTENRTYWNHLKNPPETRAEMWEQEDKLTEISKRVNFLCEKSQDLVLEHKDLLNLDILGE</sequence>
<reference evidence="1" key="1">
    <citation type="journal article" date="2021" name="Proc. Natl. Acad. Sci. U.S.A.">
        <title>A Catalog of Tens of Thousands of Viruses from Human Metagenomes Reveals Hidden Associations with Chronic Diseases.</title>
        <authorList>
            <person name="Tisza M.J."/>
            <person name="Buck C.B."/>
        </authorList>
    </citation>
    <scope>NUCLEOTIDE SEQUENCE</scope>
    <source>
        <strain evidence="1">CtMnh10</strain>
    </source>
</reference>